<keyword evidence="2" id="KW-1185">Reference proteome</keyword>
<sequence length="50" mass="6079">MGKENEEEQTIENLERENDELVLQLDWWCKSKEQPKQENIKTFINHANFT</sequence>
<dbReference type="Proteomes" id="UP000828251">
    <property type="component" value="Unassembled WGS sequence"/>
</dbReference>
<gene>
    <name evidence="1" type="ORF">J1N35_014451</name>
</gene>
<evidence type="ECO:0000313" key="1">
    <source>
        <dbReference type="EMBL" id="KAH1097530.1"/>
    </source>
</evidence>
<name>A0A9D3VUU0_9ROSI</name>
<evidence type="ECO:0000313" key="2">
    <source>
        <dbReference type="Proteomes" id="UP000828251"/>
    </source>
</evidence>
<proteinExistence type="predicted"/>
<protein>
    <submittedName>
        <fullName evidence="1">Uncharacterized protein</fullName>
    </submittedName>
</protein>
<dbReference type="EMBL" id="JAIQCV010000005">
    <property type="protein sequence ID" value="KAH1097530.1"/>
    <property type="molecule type" value="Genomic_DNA"/>
</dbReference>
<accession>A0A9D3VUU0</accession>
<comment type="caution">
    <text evidence="1">The sequence shown here is derived from an EMBL/GenBank/DDBJ whole genome shotgun (WGS) entry which is preliminary data.</text>
</comment>
<dbReference type="AlphaFoldDB" id="A0A9D3VUU0"/>
<reference evidence="1 2" key="1">
    <citation type="journal article" date="2021" name="Plant Biotechnol. J.">
        <title>Multi-omics assisted identification of the key and species-specific regulatory components of drought-tolerant mechanisms in Gossypium stocksii.</title>
        <authorList>
            <person name="Yu D."/>
            <person name="Ke L."/>
            <person name="Zhang D."/>
            <person name="Wu Y."/>
            <person name="Sun Y."/>
            <person name="Mei J."/>
            <person name="Sun J."/>
            <person name="Sun Y."/>
        </authorList>
    </citation>
    <scope>NUCLEOTIDE SEQUENCE [LARGE SCALE GENOMIC DNA]</scope>
    <source>
        <strain evidence="2">cv. E1</strain>
        <tissue evidence="1">Leaf</tissue>
    </source>
</reference>
<organism evidence="1 2">
    <name type="scientific">Gossypium stocksii</name>
    <dbReference type="NCBI Taxonomy" id="47602"/>
    <lineage>
        <taxon>Eukaryota</taxon>
        <taxon>Viridiplantae</taxon>
        <taxon>Streptophyta</taxon>
        <taxon>Embryophyta</taxon>
        <taxon>Tracheophyta</taxon>
        <taxon>Spermatophyta</taxon>
        <taxon>Magnoliopsida</taxon>
        <taxon>eudicotyledons</taxon>
        <taxon>Gunneridae</taxon>
        <taxon>Pentapetalae</taxon>
        <taxon>rosids</taxon>
        <taxon>malvids</taxon>
        <taxon>Malvales</taxon>
        <taxon>Malvaceae</taxon>
        <taxon>Malvoideae</taxon>
        <taxon>Gossypium</taxon>
    </lineage>
</organism>